<comment type="caution">
    <text evidence="3">The sequence shown here is derived from an EMBL/GenBank/DDBJ whole genome shotgun (WGS) entry which is preliminary data.</text>
</comment>
<keyword evidence="3" id="KW-0808">Transferase</keyword>
<dbReference type="InterPro" id="IPR011009">
    <property type="entry name" value="Kinase-like_dom_sf"/>
</dbReference>
<proteinExistence type="predicted"/>
<accession>A0A9P8VQL3</accession>
<organism evidence="3 4">
    <name type="scientific">Thelonectria olida</name>
    <dbReference type="NCBI Taxonomy" id="1576542"/>
    <lineage>
        <taxon>Eukaryota</taxon>
        <taxon>Fungi</taxon>
        <taxon>Dikarya</taxon>
        <taxon>Ascomycota</taxon>
        <taxon>Pezizomycotina</taxon>
        <taxon>Sordariomycetes</taxon>
        <taxon>Hypocreomycetidae</taxon>
        <taxon>Hypocreales</taxon>
        <taxon>Nectriaceae</taxon>
        <taxon>Thelonectria</taxon>
    </lineage>
</organism>
<keyword evidence="3" id="KW-0418">Kinase</keyword>
<dbReference type="InterPro" id="IPR008271">
    <property type="entry name" value="Ser/Thr_kinase_AS"/>
</dbReference>
<dbReference type="Gene3D" id="3.30.200.20">
    <property type="entry name" value="Phosphorylase Kinase, domain 1"/>
    <property type="match status" value="1"/>
</dbReference>
<evidence type="ECO:0000259" key="2">
    <source>
        <dbReference type="PROSITE" id="PS50011"/>
    </source>
</evidence>
<protein>
    <submittedName>
        <fullName evidence="3">Kinase-like domain-containing protein</fullName>
    </submittedName>
</protein>
<dbReference type="Proteomes" id="UP000777438">
    <property type="component" value="Unassembled WGS sequence"/>
</dbReference>
<gene>
    <name evidence="3" type="ORF">B0T10DRAFT_466158</name>
</gene>
<dbReference type="SUPFAM" id="SSF56112">
    <property type="entry name" value="Protein kinase-like (PK-like)"/>
    <property type="match status" value="1"/>
</dbReference>
<dbReference type="InterPro" id="IPR000719">
    <property type="entry name" value="Prot_kinase_dom"/>
</dbReference>
<evidence type="ECO:0000313" key="4">
    <source>
        <dbReference type="Proteomes" id="UP000777438"/>
    </source>
</evidence>
<dbReference type="SMART" id="SM00220">
    <property type="entry name" value="S_TKc"/>
    <property type="match status" value="1"/>
</dbReference>
<dbReference type="Pfam" id="PF00069">
    <property type="entry name" value="Pkinase"/>
    <property type="match status" value="1"/>
</dbReference>
<dbReference type="OrthoDB" id="1738954at2759"/>
<feature type="domain" description="Protein kinase" evidence="2">
    <location>
        <begin position="1"/>
        <end position="203"/>
    </location>
</feature>
<name>A0A9P8VQL3_9HYPO</name>
<sequence length="203" mass="22802">MNQALHHYVPLKNKSQRIDDTRLVDTKTEIRAEFPRYAGLELWELLKKMGHGGFSRVYQARDLDGKAGEVAIKVIDKSGTETARLQSSPPQLTVAKALEYLHEQKGIVHRDVKLENILLEPIPFIPSRHQRPTQPNKKDKVDEGEFTTGVGSGSIGQIKIADFGLSKIIWDDETTTPCGTAGQRISTYTLSLVYIIEYMQKAI</sequence>
<dbReference type="EMBL" id="JAGPYM010000045">
    <property type="protein sequence ID" value="KAH6873625.1"/>
    <property type="molecule type" value="Genomic_DNA"/>
</dbReference>
<keyword evidence="4" id="KW-1185">Reference proteome</keyword>
<dbReference type="AlphaFoldDB" id="A0A9P8VQL3"/>
<dbReference type="Gene3D" id="1.10.510.10">
    <property type="entry name" value="Transferase(Phosphotransferase) domain 1"/>
    <property type="match status" value="1"/>
</dbReference>
<evidence type="ECO:0000313" key="3">
    <source>
        <dbReference type="EMBL" id="KAH6873625.1"/>
    </source>
</evidence>
<feature type="region of interest" description="Disordered" evidence="1">
    <location>
        <begin position="126"/>
        <end position="146"/>
    </location>
</feature>
<dbReference type="GO" id="GO:0004674">
    <property type="term" value="F:protein serine/threonine kinase activity"/>
    <property type="evidence" value="ECO:0007669"/>
    <property type="project" value="TreeGrafter"/>
</dbReference>
<dbReference type="GO" id="GO:0005634">
    <property type="term" value="C:nucleus"/>
    <property type="evidence" value="ECO:0007669"/>
    <property type="project" value="TreeGrafter"/>
</dbReference>
<dbReference type="GO" id="GO:0044773">
    <property type="term" value="P:mitotic DNA damage checkpoint signaling"/>
    <property type="evidence" value="ECO:0007669"/>
    <property type="project" value="TreeGrafter"/>
</dbReference>
<evidence type="ECO:0000256" key="1">
    <source>
        <dbReference type="SAM" id="MobiDB-lite"/>
    </source>
</evidence>
<dbReference type="GO" id="GO:0005524">
    <property type="term" value="F:ATP binding"/>
    <property type="evidence" value="ECO:0007669"/>
    <property type="project" value="InterPro"/>
</dbReference>
<reference evidence="3 4" key="1">
    <citation type="journal article" date="2021" name="Nat. Commun.">
        <title>Genetic determinants of endophytism in the Arabidopsis root mycobiome.</title>
        <authorList>
            <person name="Mesny F."/>
            <person name="Miyauchi S."/>
            <person name="Thiergart T."/>
            <person name="Pickel B."/>
            <person name="Atanasova L."/>
            <person name="Karlsson M."/>
            <person name="Huettel B."/>
            <person name="Barry K.W."/>
            <person name="Haridas S."/>
            <person name="Chen C."/>
            <person name="Bauer D."/>
            <person name="Andreopoulos W."/>
            <person name="Pangilinan J."/>
            <person name="LaButti K."/>
            <person name="Riley R."/>
            <person name="Lipzen A."/>
            <person name="Clum A."/>
            <person name="Drula E."/>
            <person name="Henrissat B."/>
            <person name="Kohler A."/>
            <person name="Grigoriev I.V."/>
            <person name="Martin F.M."/>
            <person name="Hacquard S."/>
        </authorList>
    </citation>
    <scope>NUCLEOTIDE SEQUENCE [LARGE SCALE GENOMIC DNA]</scope>
    <source>
        <strain evidence="3 4">MPI-CAGE-CH-0241</strain>
    </source>
</reference>
<dbReference type="PANTHER" id="PTHR44167">
    <property type="entry name" value="OVARIAN-SPECIFIC SERINE/THREONINE-PROTEIN KINASE LOK-RELATED"/>
    <property type="match status" value="1"/>
</dbReference>
<dbReference type="PROSITE" id="PS00108">
    <property type="entry name" value="PROTEIN_KINASE_ST"/>
    <property type="match status" value="1"/>
</dbReference>
<dbReference type="PROSITE" id="PS50011">
    <property type="entry name" value="PROTEIN_KINASE_DOM"/>
    <property type="match status" value="1"/>
</dbReference>
<dbReference type="PANTHER" id="PTHR44167:SF8">
    <property type="entry name" value="SERINE_THREONINE-PROTEIN KINASE RCK1"/>
    <property type="match status" value="1"/>
</dbReference>